<evidence type="ECO:0000313" key="7">
    <source>
        <dbReference type="Proteomes" id="UP001296969"/>
    </source>
</evidence>
<evidence type="ECO:0000313" key="4">
    <source>
        <dbReference type="EMBL" id="MBK5071629.1"/>
    </source>
</evidence>
<dbReference type="EMBL" id="JADRCP010000001">
    <property type="protein sequence ID" value="MBK5174938.1"/>
    <property type="molecule type" value="Genomic_DNA"/>
</dbReference>
<dbReference type="CDD" id="cd17933">
    <property type="entry name" value="DEXSc_RecD-like"/>
    <property type="match status" value="1"/>
</dbReference>
<dbReference type="InterPro" id="IPR027785">
    <property type="entry name" value="UvrD-like_helicase_C"/>
</dbReference>
<evidence type="ECO:0000313" key="5">
    <source>
        <dbReference type="EMBL" id="MBK5174938.1"/>
    </source>
</evidence>
<feature type="domain" description="TrwC relaxase" evidence="2">
    <location>
        <begin position="14"/>
        <end position="284"/>
    </location>
</feature>
<dbReference type="InterPro" id="IPR027417">
    <property type="entry name" value="P-loop_NTPase"/>
</dbReference>
<feature type="region of interest" description="Disordered" evidence="1">
    <location>
        <begin position="301"/>
        <end position="326"/>
    </location>
</feature>
<dbReference type="Pfam" id="PF08751">
    <property type="entry name" value="TrwC"/>
    <property type="match status" value="1"/>
</dbReference>
<feature type="compositionally biased region" description="Low complexity" evidence="1">
    <location>
        <begin position="311"/>
        <end position="326"/>
    </location>
</feature>
<dbReference type="EMBL" id="JADRCQ010000001">
    <property type="protein sequence ID" value="MBK5071629.1"/>
    <property type="molecule type" value="Genomic_DNA"/>
</dbReference>
<sequence>MLTVTPITGNNAYAAAHYFSAADDYYPHEHGGEWYGQGAEALGLQGDVDRTEFARLLRGQLPNGEHIPATIAKDEKKRMGLDLTFSAPKSVSMQALIGDNQAILAAHSAAVRQALQHVEPLIAARRKVDGKSYRERTGNMVAGLFRHEMSRAKDPQLHTHAVVLNVTQRHDGAWRALSNDAIFQVQHQIDAIYKMYLARELQALGYSLHIAGPKGDFELAHISREQIEAFSQRSQVIEEALAKHGKTRADATALEKQIISLATRPRKDERDRALIKQYWAEKSQSLNIDYHPQVTANYHYSPGQTLTPDQTATNPAPSTSAPAAATGNVQQTIEQAGLDAIDNMAPARIAVAYAVHHLAEREQVFDDNTLKTIAMQRSVGQSTPEDIQAEINRLIQHGGLIAAPPTYQLSASETDRLTLSAAGWQQHFVTHKQWTPVQAKQYVADAIQTGMLTQTDNRYTTPIALKREQIILAIERNGRGQVTPILAAPAMAEQLRDTTLTPGQQQSIELMIGTANRIIGIQGDAGTGKTHALRYAIDMTEQAGYKVVAIAPYGNQVKALKEHGLDAHTLASFLNTKRQTIDSQTVVVLDEAGVVPARQMQQLLQKIERSGARLVMIGDTKQTEAIEAGKPFWQLQNHGMTTVRINEIQRQTNPELKRAVELVAGGNTAASLAKIRHIEHQPDDSLRRQSIVADYMTLTPDERKNTLIIAGTHDARNELNAGVREALALTGKGNHYATLIRLDTTQAQRQYAASYMPGQILQPERDYPRLGLQRGQLYSVKEALPGNRLRLICPDKTEIDINPKRIKQLSVYAAKKVEFSVGDLVRVNRNDAALDLTNGDRFYVTQITAKSITLQSDEAQSRQIELLTNRPLHLEYAYASTIHGSQGLTCDRVLIELTTFSRTTSQNLYYVAISRARQIAQLYTNSLRHLPKAIARRYDKSTALSIQRARQMERKGMAGGKSGLEKKPKGYGLER</sequence>
<dbReference type="Gene3D" id="2.30.30.940">
    <property type="match status" value="1"/>
</dbReference>
<proteinExistence type="predicted"/>
<gene>
    <name evidence="5" type="ORF">I2492_01190</name>
    <name evidence="4" type="ORF">I2493_01190</name>
</gene>
<protein>
    <submittedName>
        <fullName evidence="5">Conjugative relaxase</fullName>
    </submittedName>
</protein>
<comment type="caution">
    <text evidence="5">The sequence shown here is derived from an EMBL/GenBank/DDBJ whole genome shotgun (WGS) entry which is preliminary data.</text>
</comment>
<evidence type="ECO:0000259" key="3">
    <source>
        <dbReference type="Pfam" id="PF13538"/>
    </source>
</evidence>
<dbReference type="SUPFAM" id="SSF55464">
    <property type="entry name" value="Origin of replication-binding domain, RBD-like"/>
    <property type="match status" value="1"/>
</dbReference>
<dbReference type="CDD" id="cd18809">
    <property type="entry name" value="SF1_C_RecD"/>
    <property type="match status" value="1"/>
</dbReference>
<evidence type="ECO:0000256" key="1">
    <source>
        <dbReference type="SAM" id="MobiDB-lite"/>
    </source>
</evidence>
<dbReference type="NCBIfam" id="NF041492">
    <property type="entry name" value="MobF"/>
    <property type="match status" value="1"/>
</dbReference>
<evidence type="ECO:0000259" key="2">
    <source>
        <dbReference type="Pfam" id="PF08751"/>
    </source>
</evidence>
<dbReference type="InterPro" id="IPR014059">
    <property type="entry name" value="TraI/TrwC_relax"/>
</dbReference>
<feature type="compositionally biased region" description="Basic and acidic residues" evidence="1">
    <location>
        <begin position="963"/>
        <end position="975"/>
    </location>
</feature>
<dbReference type="Pfam" id="PF13604">
    <property type="entry name" value="AAA_30"/>
    <property type="match status" value="1"/>
</dbReference>
<accession>A0A9D7AFB3</accession>
<organism evidence="5 6">
    <name type="scientific">Limnobaculum xujianqingii</name>
    <dbReference type="NCBI Taxonomy" id="2738837"/>
    <lineage>
        <taxon>Bacteria</taxon>
        <taxon>Pseudomonadati</taxon>
        <taxon>Pseudomonadota</taxon>
        <taxon>Gammaproteobacteria</taxon>
        <taxon>Enterobacterales</taxon>
        <taxon>Budviciaceae</taxon>
        <taxon>Limnobaculum</taxon>
    </lineage>
</organism>
<reference evidence="5 7" key="1">
    <citation type="submission" date="2020-11" db="EMBL/GenBank/DDBJ databases">
        <title>Insectihabitans protaetiae gen. nov. sp. nov. and Insectihabitans allomyrinae sp. nov., isolated from larvae of Protaetia brevitarsis seulensis and Allomyrina dichotoma, respectively.</title>
        <authorList>
            <person name="Lee S.D."/>
            <person name="Byeon Y.-S."/>
            <person name="Kim S.-M."/>
            <person name="Yang H.L."/>
            <person name="Kim I.S."/>
        </authorList>
    </citation>
    <scope>NUCLEOTIDE SEQUENCE</scope>
    <source>
        <strain evidence="5">CWB-B4</strain>
        <strain evidence="4 7">CWB-B43</strain>
    </source>
</reference>
<dbReference type="Proteomes" id="UP001296969">
    <property type="component" value="Unassembled WGS sequence"/>
</dbReference>
<feature type="region of interest" description="Disordered" evidence="1">
    <location>
        <begin position="952"/>
        <end position="975"/>
    </location>
</feature>
<dbReference type="AlphaFoldDB" id="A0A9D7AFB3"/>
<dbReference type="InterPro" id="IPR014862">
    <property type="entry name" value="TrwC"/>
</dbReference>
<feature type="domain" description="UvrD-like helicase C-terminal" evidence="3">
    <location>
        <begin position="876"/>
        <end position="918"/>
    </location>
</feature>
<evidence type="ECO:0000313" key="6">
    <source>
        <dbReference type="Proteomes" id="UP000807542"/>
    </source>
</evidence>
<dbReference type="Proteomes" id="UP000807542">
    <property type="component" value="Unassembled WGS sequence"/>
</dbReference>
<dbReference type="NCBIfam" id="TIGR02686">
    <property type="entry name" value="relax_trwC"/>
    <property type="match status" value="1"/>
</dbReference>
<name>A0A9D7AFB3_9GAMM</name>
<dbReference type="RefSeq" id="WP_228396963.1">
    <property type="nucleotide sequence ID" value="NZ_JADRCP010000001.1"/>
</dbReference>
<dbReference type="Pfam" id="PF13538">
    <property type="entry name" value="UvrD_C_2"/>
    <property type="match status" value="1"/>
</dbReference>
<dbReference type="SUPFAM" id="SSF52540">
    <property type="entry name" value="P-loop containing nucleoside triphosphate hydrolases"/>
    <property type="match status" value="2"/>
</dbReference>
<keyword evidence="7" id="KW-1185">Reference proteome</keyword>
<dbReference type="Gene3D" id="3.40.50.300">
    <property type="entry name" value="P-loop containing nucleotide triphosphate hydrolases"/>
    <property type="match status" value="2"/>
</dbReference>
<feature type="compositionally biased region" description="Polar residues" evidence="1">
    <location>
        <begin position="301"/>
        <end position="310"/>
    </location>
</feature>